<feature type="domain" description="Resolvase HTH" evidence="1">
    <location>
        <begin position="59"/>
        <end position="93"/>
    </location>
</feature>
<dbReference type="Pfam" id="PF02796">
    <property type="entry name" value="HTH_7"/>
    <property type="match status" value="1"/>
</dbReference>
<dbReference type="Proteomes" id="UP000225910">
    <property type="component" value="Unassembled WGS sequence"/>
</dbReference>
<dbReference type="InterPro" id="IPR009057">
    <property type="entry name" value="Homeodomain-like_sf"/>
</dbReference>
<dbReference type="AlphaFoldDB" id="A0A9X7FYJ3"/>
<dbReference type="GO" id="GO:0003677">
    <property type="term" value="F:DNA binding"/>
    <property type="evidence" value="ECO:0007669"/>
    <property type="project" value="InterPro"/>
</dbReference>
<name>A0A9X7FYJ3_BACTU</name>
<evidence type="ECO:0000313" key="2">
    <source>
        <dbReference type="EMBL" id="PFT72208.1"/>
    </source>
</evidence>
<gene>
    <name evidence="2" type="ORF">COK81_33420</name>
</gene>
<dbReference type="GO" id="GO:0000150">
    <property type="term" value="F:DNA strand exchange activity"/>
    <property type="evidence" value="ECO:0007669"/>
    <property type="project" value="InterPro"/>
</dbReference>
<dbReference type="RefSeq" id="WP_098680232.1">
    <property type="nucleotide sequence ID" value="NZ_NVCU01000522.1"/>
</dbReference>
<reference evidence="2 3" key="1">
    <citation type="submission" date="2017-09" db="EMBL/GenBank/DDBJ databases">
        <title>Large-scale bioinformatics analysis of Bacillus genomes uncovers conserved roles of natural products in bacterial physiology.</title>
        <authorList>
            <consortium name="Agbiome Team Llc"/>
            <person name="Bleich R.M."/>
            <person name="Grubbs K.J."/>
            <person name="Santa Maria K.C."/>
            <person name="Allen S.E."/>
            <person name="Farag S."/>
            <person name="Shank E.A."/>
            <person name="Bowers A."/>
        </authorList>
    </citation>
    <scope>NUCLEOTIDE SEQUENCE [LARGE SCALE GENOMIC DNA]</scope>
    <source>
        <strain evidence="2 3">AFS064137</strain>
    </source>
</reference>
<dbReference type="EMBL" id="NVCU01000522">
    <property type="protein sequence ID" value="PFT72208.1"/>
    <property type="molecule type" value="Genomic_DNA"/>
</dbReference>
<dbReference type="SUPFAM" id="SSF46689">
    <property type="entry name" value="Homeodomain-like"/>
    <property type="match status" value="1"/>
</dbReference>
<sequence>MLTKETLEELYVKKKMTQVEIGEIYNCDRKNIDYYLKKYNIKKRSRKESAALLRKNTITIQDIKNMIDNGMLIQDICEYYGVSRSTIYKITSKSGYNFSNHKNQTEKQSFFMKENNPFQDSDVKRKALAKAGKTKTKKHLKKYSNFIEMDFELYARKARTISYQHFGKGRNTKPGHVIDHKYSVKDGFHNKVPLSVISHPYNLREIPFEENLNKSSKSMITLDDLFIGVGVQRLSKAKKIPVLVSFFSE</sequence>
<dbReference type="InterPro" id="IPR006120">
    <property type="entry name" value="Resolvase_HTH_dom"/>
</dbReference>
<proteinExistence type="predicted"/>
<dbReference type="Gene3D" id="1.10.10.60">
    <property type="entry name" value="Homeodomain-like"/>
    <property type="match status" value="1"/>
</dbReference>
<accession>A0A9X7FYJ3</accession>
<protein>
    <recommendedName>
        <fullName evidence="1">Resolvase HTH domain-containing protein</fullName>
    </recommendedName>
</protein>
<evidence type="ECO:0000313" key="3">
    <source>
        <dbReference type="Proteomes" id="UP000225910"/>
    </source>
</evidence>
<comment type="caution">
    <text evidence="2">The sequence shown here is derived from an EMBL/GenBank/DDBJ whole genome shotgun (WGS) entry which is preliminary data.</text>
</comment>
<evidence type="ECO:0000259" key="1">
    <source>
        <dbReference type="Pfam" id="PF02796"/>
    </source>
</evidence>
<organism evidence="2 3">
    <name type="scientific">Bacillus thuringiensis</name>
    <dbReference type="NCBI Taxonomy" id="1428"/>
    <lineage>
        <taxon>Bacteria</taxon>
        <taxon>Bacillati</taxon>
        <taxon>Bacillota</taxon>
        <taxon>Bacilli</taxon>
        <taxon>Bacillales</taxon>
        <taxon>Bacillaceae</taxon>
        <taxon>Bacillus</taxon>
        <taxon>Bacillus cereus group</taxon>
    </lineage>
</organism>